<feature type="transmembrane region" description="Helical" evidence="16">
    <location>
        <begin position="137"/>
        <end position="157"/>
    </location>
</feature>
<evidence type="ECO:0000256" key="16">
    <source>
        <dbReference type="SAM" id="Phobius"/>
    </source>
</evidence>
<feature type="transmembrane region" description="Helical" evidence="16">
    <location>
        <begin position="108"/>
        <end position="125"/>
    </location>
</feature>
<evidence type="ECO:0000256" key="9">
    <source>
        <dbReference type="ARBA" id="ARBA00022989"/>
    </source>
</evidence>
<dbReference type="InterPro" id="IPR000462">
    <property type="entry name" value="CDP-OH_P_trans"/>
</dbReference>
<evidence type="ECO:0000256" key="1">
    <source>
        <dbReference type="ARBA" id="ARBA00000287"/>
    </source>
</evidence>
<dbReference type="GO" id="GO:0012505">
    <property type="term" value="C:endomembrane system"/>
    <property type="evidence" value="ECO:0007669"/>
    <property type="project" value="UniProtKB-SubCell"/>
</dbReference>
<keyword evidence="8 16" id="KW-0812">Transmembrane</keyword>
<dbReference type="InterPro" id="IPR048254">
    <property type="entry name" value="CDP_ALCOHOL_P_TRANSF_CS"/>
</dbReference>
<dbReference type="GO" id="GO:0003882">
    <property type="term" value="F:CDP-diacylglycerol-serine O-phosphatidyltransferase activity"/>
    <property type="evidence" value="ECO:0007669"/>
    <property type="project" value="UniProtKB-EC"/>
</dbReference>
<comment type="catalytic activity">
    <reaction evidence="1">
        <text>a CDP-1,2-diacyl-sn-glycerol + L-serine = a 1,2-diacyl-sn-glycero-3-phospho-L-serine + CMP + H(+)</text>
        <dbReference type="Rhea" id="RHEA:16913"/>
        <dbReference type="ChEBI" id="CHEBI:15378"/>
        <dbReference type="ChEBI" id="CHEBI:33384"/>
        <dbReference type="ChEBI" id="CHEBI:57262"/>
        <dbReference type="ChEBI" id="CHEBI:58332"/>
        <dbReference type="ChEBI" id="CHEBI:60377"/>
        <dbReference type="EC" id="2.7.8.8"/>
    </reaction>
</comment>
<sequence>MNRPPREKKNGVYLLPNLITTAALMAGFYGILSAINREFETAAICIFVAMLLDGLDGRVARLIGAESAFGEQFDSLADLLSFGAAPAIIMYLWSLHTTEHISWLPERLSWIIPFIYCACTALRLARFNSQIAQTNPNFFIGLPSPSAAGTVAGFIWLGTEFSILGGNVVFLSIIITLFCAVMMVAPIKYYSFKNISLKSKMPFLGALALVLVFALISINPATVLFSIFLIYSLHGPIRKSYRVLKRYRK</sequence>
<dbReference type="EC" id="2.7.8.8" evidence="4"/>
<comment type="caution">
    <text evidence="17">The sequence shown here is derived from an EMBL/GenBank/DDBJ whole genome shotgun (WGS) entry which is preliminary data.</text>
</comment>
<evidence type="ECO:0000256" key="2">
    <source>
        <dbReference type="ARBA" id="ARBA00004127"/>
    </source>
</evidence>
<dbReference type="GO" id="GO:0008654">
    <property type="term" value="P:phospholipid biosynthetic process"/>
    <property type="evidence" value="ECO:0007669"/>
    <property type="project" value="UniProtKB-KW"/>
</dbReference>
<evidence type="ECO:0000256" key="6">
    <source>
        <dbReference type="ARBA" id="ARBA00022516"/>
    </source>
</evidence>
<evidence type="ECO:0000256" key="8">
    <source>
        <dbReference type="ARBA" id="ARBA00022692"/>
    </source>
</evidence>
<gene>
    <name evidence="17" type="primary">pssA</name>
    <name evidence="17" type="ORF">GCU85_00020</name>
</gene>
<keyword evidence="9 16" id="KW-1133">Transmembrane helix</keyword>
<evidence type="ECO:0000256" key="3">
    <source>
        <dbReference type="ARBA" id="ARBA00010441"/>
    </source>
</evidence>
<dbReference type="PANTHER" id="PTHR14269">
    <property type="entry name" value="CDP-DIACYLGLYCEROL--GLYCEROL-3-PHOSPHATE 3-PHOSPHATIDYLTRANSFERASE-RELATED"/>
    <property type="match status" value="1"/>
</dbReference>
<dbReference type="Proteomes" id="UP000471298">
    <property type="component" value="Unassembled WGS sequence"/>
</dbReference>
<feature type="transmembrane region" description="Helical" evidence="16">
    <location>
        <begin position="76"/>
        <end position="96"/>
    </location>
</feature>
<dbReference type="NCBIfam" id="TIGR00473">
    <property type="entry name" value="pssA"/>
    <property type="match status" value="1"/>
</dbReference>
<evidence type="ECO:0000256" key="5">
    <source>
        <dbReference type="ARBA" id="ARBA00017171"/>
    </source>
</evidence>
<dbReference type="GO" id="GO:0016020">
    <property type="term" value="C:membrane"/>
    <property type="evidence" value="ECO:0007669"/>
    <property type="project" value="InterPro"/>
</dbReference>
<feature type="transmembrane region" description="Helical" evidence="16">
    <location>
        <begin position="12"/>
        <end position="32"/>
    </location>
</feature>
<dbReference type="InParanoid" id="A0A6N7ERF9"/>
<keyword evidence="18" id="KW-1185">Reference proteome</keyword>
<dbReference type="RefSeq" id="WP_152808073.1">
    <property type="nucleotide sequence ID" value="NZ_WHNW01000001.1"/>
</dbReference>
<keyword evidence="12" id="KW-0594">Phospholipid biosynthesis</keyword>
<evidence type="ECO:0000313" key="17">
    <source>
        <dbReference type="EMBL" id="MPV85121.1"/>
    </source>
</evidence>
<evidence type="ECO:0000256" key="10">
    <source>
        <dbReference type="ARBA" id="ARBA00023098"/>
    </source>
</evidence>
<evidence type="ECO:0000256" key="14">
    <source>
        <dbReference type="ARBA" id="ARBA00032361"/>
    </source>
</evidence>
<feature type="transmembrane region" description="Helical" evidence="16">
    <location>
        <begin position="203"/>
        <end position="231"/>
    </location>
</feature>
<proteinExistence type="inferred from homology"/>
<keyword evidence="13" id="KW-1208">Phospholipid metabolism</keyword>
<evidence type="ECO:0000256" key="11">
    <source>
        <dbReference type="ARBA" id="ARBA00023136"/>
    </source>
</evidence>
<keyword evidence="11 16" id="KW-0472">Membrane</keyword>
<feature type="transmembrane region" description="Helical" evidence="16">
    <location>
        <begin position="169"/>
        <end position="191"/>
    </location>
</feature>
<dbReference type="Gene3D" id="1.20.120.1760">
    <property type="match status" value="1"/>
</dbReference>
<organism evidence="17 18">
    <name type="scientific">Ostreibacterium oceani</name>
    <dbReference type="NCBI Taxonomy" id="2654998"/>
    <lineage>
        <taxon>Bacteria</taxon>
        <taxon>Pseudomonadati</taxon>
        <taxon>Pseudomonadota</taxon>
        <taxon>Gammaproteobacteria</taxon>
        <taxon>Cardiobacteriales</taxon>
        <taxon>Ostreibacteriaceae</taxon>
        <taxon>Ostreibacterium</taxon>
    </lineage>
</organism>
<dbReference type="EMBL" id="WHNW01000001">
    <property type="protein sequence ID" value="MPV85121.1"/>
    <property type="molecule type" value="Genomic_DNA"/>
</dbReference>
<dbReference type="Pfam" id="PF01066">
    <property type="entry name" value="CDP-OH_P_transf"/>
    <property type="match status" value="1"/>
</dbReference>
<dbReference type="PROSITE" id="PS00379">
    <property type="entry name" value="CDP_ALCOHOL_P_TRANSF"/>
    <property type="match status" value="1"/>
</dbReference>
<keyword evidence="7 15" id="KW-0808">Transferase</keyword>
<evidence type="ECO:0000256" key="12">
    <source>
        <dbReference type="ARBA" id="ARBA00023209"/>
    </source>
</evidence>
<reference evidence="17 18" key="1">
    <citation type="submission" date="2019-10" db="EMBL/GenBank/DDBJ databases">
        <title>Cardiobacteriales fam. a chemoheterotrophic member of the order Cardiobacteriales, and proposal of Cardiobacteriales fam. nov.</title>
        <authorList>
            <person name="Wang C."/>
        </authorList>
    </citation>
    <scope>NUCLEOTIDE SEQUENCE [LARGE SCALE GENOMIC DNA]</scope>
    <source>
        <strain evidence="17 18">ML27</strain>
    </source>
</reference>
<keyword evidence="6" id="KW-0444">Lipid biosynthesis</keyword>
<evidence type="ECO:0000256" key="13">
    <source>
        <dbReference type="ARBA" id="ARBA00023264"/>
    </source>
</evidence>
<name>A0A6N7ERF9_9GAMM</name>
<comment type="subcellular location">
    <subcellularLocation>
        <location evidence="2">Endomembrane system</location>
        <topology evidence="2">Multi-pass membrane protein</topology>
    </subcellularLocation>
</comment>
<accession>A0A6N7ERF9</accession>
<dbReference type="InterPro" id="IPR050324">
    <property type="entry name" value="CDP-alcohol_PTase-I"/>
</dbReference>
<dbReference type="AlphaFoldDB" id="A0A6N7ERF9"/>
<dbReference type="InterPro" id="IPR004533">
    <property type="entry name" value="CDP-diaglyc--ser_O-PTrfase"/>
</dbReference>
<evidence type="ECO:0000256" key="15">
    <source>
        <dbReference type="RuleBase" id="RU003750"/>
    </source>
</evidence>
<protein>
    <recommendedName>
        <fullName evidence="5">CDP-diacylglycerol--serine O-phosphatidyltransferase</fullName>
        <ecNumber evidence="4">2.7.8.8</ecNumber>
    </recommendedName>
    <alternativeName>
        <fullName evidence="14">Phosphatidylserine synthase</fullName>
    </alternativeName>
</protein>
<comment type="similarity">
    <text evidence="3 15">Belongs to the CDP-alcohol phosphatidyltransferase class-I family.</text>
</comment>
<evidence type="ECO:0000313" key="18">
    <source>
        <dbReference type="Proteomes" id="UP000471298"/>
    </source>
</evidence>
<evidence type="ECO:0000256" key="4">
    <source>
        <dbReference type="ARBA" id="ARBA00013174"/>
    </source>
</evidence>
<keyword evidence="10" id="KW-0443">Lipid metabolism</keyword>
<dbReference type="PANTHER" id="PTHR14269:SF61">
    <property type="entry name" value="CDP-DIACYLGLYCEROL--SERINE O-PHOSPHATIDYLTRANSFERASE"/>
    <property type="match status" value="1"/>
</dbReference>
<dbReference type="InterPro" id="IPR043130">
    <property type="entry name" value="CDP-OH_PTrfase_TM_dom"/>
</dbReference>
<evidence type="ECO:0000256" key="7">
    <source>
        <dbReference type="ARBA" id="ARBA00022679"/>
    </source>
</evidence>